<dbReference type="InterPro" id="IPR016181">
    <property type="entry name" value="Acyl_CoA_acyltransferase"/>
</dbReference>
<protein>
    <submittedName>
        <fullName evidence="1">GNAT family N-acetyltransferase</fullName>
    </submittedName>
</protein>
<dbReference type="AlphaFoldDB" id="A0AA40VTU4"/>
<organism evidence="1 2">
    <name type="scientific">Komarekiella delphini-convector SJRDD-AB1</name>
    <dbReference type="NCBI Taxonomy" id="2593771"/>
    <lineage>
        <taxon>Bacteria</taxon>
        <taxon>Bacillati</taxon>
        <taxon>Cyanobacteriota</taxon>
        <taxon>Cyanophyceae</taxon>
        <taxon>Nostocales</taxon>
        <taxon>Nostocaceae</taxon>
        <taxon>Komarekiella</taxon>
        <taxon>Komarekiella delphini-convector</taxon>
    </lineage>
</organism>
<gene>
    <name evidence="1" type="ORF">FNW02_27890</name>
</gene>
<keyword evidence="2" id="KW-1185">Reference proteome</keyword>
<dbReference type="Gene3D" id="3.40.630.30">
    <property type="match status" value="1"/>
</dbReference>
<evidence type="ECO:0000313" key="1">
    <source>
        <dbReference type="EMBL" id="MBD6619545.1"/>
    </source>
</evidence>
<dbReference type="Proteomes" id="UP001165986">
    <property type="component" value="Unassembled WGS sequence"/>
</dbReference>
<evidence type="ECO:0000313" key="2">
    <source>
        <dbReference type="Proteomes" id="UP001165986"/>
    </source>
</evidence>
<dbReference type="EMBL" id="VJXY01000043">
    <property type="protein sequence ID" value="MBD6619545.1"/>
    <property type="molecule type" value="Genomic_DNA"/>
</dbReference>
<reference evidence="1" key="1">
    <citation type="submission" date="2019-07" db="EMBL/GenBank/DDBJ databases">
        <title>Toxilogical consequences of a new and cryptic species of cyanobacteria (Komarekiella delphini-convector) recovered from the epidermis of a bottlenose dolphin and 1500 ft. in the air.</title>
        <authorList>
            <person name="Brown A.O."/>
            <person name="Dvorak P."/>
            <person name="Villanueva C.D."/>
            <person name="Foss A.J."/>
            <person name="Garvey A.D."/>
            <person name="Gibson Q.A."/>
            <person name="Johansen J.R."/>
            <person name="Casamatta D.A."/>
        </authorList>
    </citation>
    <scope>NUCLEOTIDE SEQUENCE</scope>
    <source>
        <strain evidence="1">SJRDD-AB1</strain>
    </source>
</reference>
<proteinExistence type="predicted"/>
<sequence length="62" mass="7191">MGSALLEKAKTICPTGLKLHTLQENIRACAFYEKHEFQFSNMSTNKINSQPNVEYYWLPELI</sequence>
<dbReference type="SUPFAM" id="SSF55729">
    <property type="entry name" value="Acyl-CoA N-acyltransferases (Nat)"/>
    <property type="match status" value="1"/>
</dbReference>
<comment type="caution">
    <text evidence="1">The sequence shown here is derived from an EMBL/GenBank/DDBJ whole genome shotgun (WGS) entry which is preliminary data.</text>
</comment>
<name>A0AA40VTU4_9NOST</name>
<dbReference type="RefSeq" id="WP_191760786.1">
    <property type="nucleotide sequence ID" value="NZ_VJXY01000043.1"/>
</dbReference>
<accession>A0AA40VTU4</accession>